<keyword evidence="1" id="KW-0812">Transmembrane</keyword>
<keyword evidence="1" id="KW-1133">Transmembrane helix</keyword>
<dbReference type="InterPro" id="IPR029787">
    <property type="entry name" value="Nucleotide_cyclase"/>
</dbReference>
<dbReference type="Gene3D" id="3.30.70.270">
    <property type="match status" value="1"/>
</dbReference>
<dbReference type="SMART" id="SM00267">
    <property type="entry name" value="GGDEF"/>
    <property type="match status" value="1"/>
</dbReference>
<evidence type="ECO:0000259" key="3">
    <source>
        <dbReference type="PROSITE" id="PS50887"/>
    </source>
</evidence>
<dbReference type="CDD" id="cd01949">
    <property type="entry name" value="GGDEF"/>
    <property type="match status" value="1"/>
</dbReference>
<name>A0A6F8VE92_9PROT</name>
<feature type="domain" description="GGDEF" evidence="3">
    <location>
        <begin position="379"/>
        <end position="514"/>
    </location>
</feature>
<dbReference type="PANTHER" id="PTHR44757">
    <property type="entry name" value="DIGUANYLATE CYCLASE DGCP"/>
    <property type="match status" value="1"/>
</dbReference>
<dbReference type="GO" id="GO:0003824">
    <property type="term" value="F:catalytic activity"/>
    <property type="evidence" value="ECO:0007669"/>
    <property type="project" value="UniProtKB-ARBA"/>
</dbReference>
<proteinExistence type="predicted"/>
<accession>A0A6F8VE92</accession>
<feature type="transmembrane region" description="Helical" evidence="1">
    <location>
        <begin position="50"/>
        <end position="68"/>
    </location>
</feature>
<organism evidence="4 5">
    <name type="scientific">Sulfurimicrobium lacus</name>
    <dbReference type="NCBI Taxonomy" id="2715678"/>
    <lineage>
        <taxon>Bacteria</taxon>
        <taxon>Pseudomonadati</taxon>
        <taxon>Pseudomonadota</taxon>
        <taxon>Betaproteobacteria</taxon>
        <taxon>Nitrosomonadales</taxon>
        <taxon>Sulfuricellaceae</taxon>
        <taxon>Sulfurimicrobium</taxon>
    </lineage>
</organism>
<dbReference type="EMBL" id="AP022853">
    <property type="protein sequence ID" value="BCB27346.1"/>
    <property type="molecule type" value="Genomic_DNA"/>
</dbReference>
<dbReference type="InterPro" id="IPR000014">
    <property type="entry name" value="PAS"/>
</dbReference>
<dbReference type="Gene3D" id="3.30.450.20">
    <property type="entry name" value="PAS domain"/>
    <property type="match status" value="1"/>
</dbReference>
<dbReference type="InterPro" id="IPR052155">
    <property type="entry name" value="Biofilm_reg_signaling"/>
</dbReference>
<dbReference type="InterPro" id="IPR000700">
    <property type="entry name" value="PAS-assoc_C"/>
</dbReference>
<dbReference type="PROSITE" id="PS50113">
    <property type="entry name" value="PAC"/>
    <property type="match status" value="1"/>
</dbReference>
<dbReference type="PROSITE" id="PS50887">
    <property type="entry name" value="GGDEF"/>
    <property type="match status" value="1"/>
</dbReference>
<evidence type="ECO:0000313" key="4">
    <source>
        <dbReference type="EMBL" id="BCB27346.1"/>
    </source>
</evidence>
<dbReference type="NCBIfam" id="TIGR00254">
    <property type="entry name" value="GGDEF"/>
    <property type="match status" value="1"/>
</dbReference>
<dbReference type="KEGG" id="slac:SKTS_22320"/>
<evidence type="ECO:0000313" key="5">
    <source>
        <dbReference type="Proteomes" id="UP000502260"/>
    </source>
</evidence>
<feature type="transmembrane region" description="Helical" evidence="1">
    <location>
        <begin position="128"/>
        <end position="148"/>
    </location>
</feature>
<dbReference type="InterPro" id="IPR035965">
    <property type="entry name" value="PAS-like_dom_sf"/>
</dbReference>
<gene>
    <name evidence="4" type="ORF">SKTS_22320</name>
</gene>
<evidence type="ECO:0000259" key="2">
    <source>
        <dbReference type="PROSITE" id="PS50113"/>
    </source>
</evidence>
<feature type="transmembrane region" description="Helical" evidence="1">
    <location>
        <begin position="28"/>
        <end position="44"/>
    </location>
</feature>
<dbReference type="Pfam" id="PF13188">
    <property type="entry name" value="PAS_8"/>
    <property type="match status" value="1"/>
</dbReference>
<dbReference type="RefSeq" id="WP_173064795.1">
    <property type="nucleotide sequence ID" value="NZ_AP022853.1"/>
</dbReference>
<feature type="domain" description="PAC" evidence="2">
    <location>
        <begin position="297"/>
        <end position="347"/>
    </location>
</feature>
<dbReference type="InterPro" id="IPR043128">
    <property type="entry name" value="Rev_trsase/Diguanyl_cyclase"/>
</dbReference>
<feature type="transmembrane region" description="Helical" evidence="1">
    <location>
        <begin position="75"/>
        <end position="94"/>
    </location>
</feature>
<dbReference type="FunFam" id="3.30.70.270:FF:000001">
    <property type="entry name" value="Diguanylate cyclase domain protein"/>
    <property type="match status" value="1"/>
</dbReference>
<dbReference type="SUPFAM" id="SSF55073">
    <property type="entry name" value="Nucleotide cyclase"/>
    <property type="match status" value="1"/>
</dbReference>
<reference evidence="5" key="1">
    <citation type="submission" date="2020-03" db="EMBL/GenBank/DDBJ databases">
        <title>Complete genome sequence of sulfur-oxidizing bacterium skT11.</title>
        <authorList>
            <person name="Kanda M."/>
            <person name="Kojima H."/>
            <person name="Fukui M."/>
        </authorList>
    </citation>
    <scope>NUCLEOTIDE SEQUENCE [LARGE SCALE GENOMIC DNA]</scope>
    <source>
        <strain evidence="5">skT11</strain>
    </source>
</reference>
<dbReference type="Pfam" id="PF00990">
    <property type="entry name" value="GGDEF"/>
    <property type="match status" value="1"/>
</dbReference>
<protein>
    <recommendedName>
        <fullName evidence="6">GGDEF domain-containing protein</fullName>
    </recommendedName>
</protein>
<dbReference type="SUPFAM" id="SSF55785">
    <property type="entry name" value="PYP-like sensor domain (PAS domain)"/>
    <property type="match status" value="1"/>
</dbReference>
<dbReference type="PANTHER" id="PTHR44757:SF2">
    <property type="entry name" value="BIOFILM ARCHITECTURE MAINTENANCE PROTEIN MBAA"/>
    <property type="match status" value="1"/>
</dbReference>
<sequence>MIILSRILATEAGFDALLLPYRERADRIMVGMNVFLLIVCLLIAPYRNTYAAALLIGLPTLALAFGLMRSQPGALITRLYMGCAFMAYTGLIIHQTGGDIEAHFSAFGLIGILLYYRDWRTIAAATVFIYLHHLVLGYVQTLGVPVYVFDEPRFWTLFGLHVAYFLPFVGMMGYLAIWLRREGYESCQVIDLAEQIMQGNLMENPIPEGKLREMPLIAAVLSMKNRLLDLLRVMPVPAAVIRIDNQMIVSVNEAWQRMFGSRARYGLRFSDCEIWSEPHVWHDLMVRLQHASDKLLDKVEVALSDKDGLPILCELSLILHEDAQPVMAILTVEDITQRRRTEQIMQNLAYRDMLTELPNRVSLHDGLECAFKAWHEKAQPFGLIMLDLDGFKPVNDTYGHDAGDEVLQIVGKRLMQINRGNDMAARLGGDEFVVLLNGCVDVAAATAAAQRAIDAISQPLYLRGVAGEVKIGASAGVTHSSLDAPSIEGVFKQADEALYISKSNGKNRVSVFGAGQNVDMDAHS</sequence>
<dbReference type="Proteomes" id="UP000502260">
    <property type="component" value="Chromosome"/>
</dbReference>
<keyword evidence="5" id="KW-1185">Reference proteome</keyword>
<dbReference type="InterPro" id="IPR000160">
    <property type="entry name" value="GGDEF_dom"/>
</dbReference>
<feature type="transmembrane region" description="Helical" evidence="1">
    <location>
        <begin position="154"/>
        <end position="177"/>
    </location>
</feature>
<evidence type="ECO:0008006" key="6">
    <source>
        <dbReference type="Google" id="ProtNLM"/>
    </source>
</evidence>
<evidence type="ECO:0000256" key="1">
    <source>
        <dbReference type="SAM" id="Phobius"/>
    </source>
</evidence>
<dbReference type="AlphaFoldDB" id="A0A6F8VE92"/>
<dbReference type="NCBIfam" id="TIGR00229">
    <property type="entry name" value="sensory_box"/>
    <property type="match status" value="1"/>
</dbReference>
<keyword evidence="1" id="KW-0472">Membrane</keyword>